<evidence type="ECO:0000256" key="1">
    <source>
        <dbReference type="SAM" id="MobiDB-lite"/>
    </source>
</evidence>
<reference evidence="2" key="2">
    <citation type="submission" date="2020-05" db="EMBL/GenBank/DDBJ databases">
        <authorList>
            <person name="Kim H.-S."/>
            <person name="Proctor R.H."/>
            <person name="Brown D.W."/>
        </authorList>
    </citation>
    <scope>NUCLEOTIDE SEQUENCE</scope>
    <source>
        <strain evidence="2">NRRL 22465</strain>
    </source>
</reference>
<dbReference type="InterPro" id="IPR053221">
    <property type="entry name" value="Burnettramic_acid_biosynth"/>
</dbReference>
<dbReference type="AlphaFoldDB" id="A0A8H4UKI1"/>
<dbReference type="EMBL" id="JABEYC010000405">
    <property type="protein sequence ID" value="KAF4977981.1"/>
    <property type="molecule type" value="Genomic_DNA"/>
</dbReference>
<reference evidence="2" key="1">
    <citation type="journal article" date="2020" name="BMC Genomics">
        <title>Correction to: Identification and distribution of gene clusters required for synthesis of sphingolipid metabolism inhibitors in diverse species of the filamentous fungus Fusarium.</title>
        <authorList>
            <person name="Kim H.S."/>
            <person name="Lohmar J.M."/>
            <person name="Busman M."/>
            <person name="Brown D.W."/>
            <person name="Naumann T.A."/>
            <person name="Divon H.H."/>
            <person name="Lysoe E."/>
            <person name="Uhlig S."/>
            <person name="Proctor R.H."/>
        </authorList>
    </citation>
    <scope>NUCLEOTIDE SEQUENCE</scope>
    <source>
        <strain evidence="2">NRRL 22465</strain>
    </source>
</reference>
<accession>A0A8H4UKI1</accession>
<gene>
    <name evidence="2" type="ORF">FZEAL_5573</name>
</gene>
<feature type="compositionally biased region" description="Basic residues" evidence="1">
    <location>
        <begin position="277"/>
        <end position="288"/>
    </location>
</feature>
<dbReference type="OrthoDB" id="3068835at2759"/>
<feature type="region of interest" description="Disordered" evidence="1">
    <location>
        <begin position="1"/>
        <end position="23"/>
    </location>
</feature>
<feature type="compositionally biased region" description="Polar residues" evidence="1">
    <location>
        <begin position="1"/>
        <end position="15"/>
    </location>
</feature>
<protein>
    <submittedName>
        <fullName evidence="2">Uncharacterized protein</fullName>
    </submittedName>
</protein>
<keyword evidence="3" id="KW-1185">Reference proteome</keyword>
<evidence type="ECO:0000313" key="3">
    <source>
        <dbReference type="Proteomes" id="UP000635477"/>
    </source>
</evidence>
<organism evidence="2 3">
    <name type="scientific">Fusarium zealandicum</name>
    <dbReference type="NCBI Taxonomy" id="1053134"/>
    <lineage>
        <taxon>Eukaryota</taxon>
        <taxon>Fungi</taxon>
        <taxon>Dikarya</taxon>
        <taxon>Ascomycota</taxon>
        <taxon>Pezizomycotina</taxon>
        <taxon>Sordariomycetes</taxon>
        <taxon>Hypocreomycetidae</taxon>
        <taxon>Hypocreales</taxon>
        <taxon>Nectriaceae</taxon>
        <taxon>Fusarium</taxon>
        <taxon>Fusarium staphyleae species complex</taxon>
    </lineage>
</organism>
<name>A0A8H4UKI1_9HYPO</name>
<evidence type="ECO:0000313" key="2">
    <source>
        <dbReference type="EMBL" id="KAF4977981.1"/>
    </source>
</evidence>
<dbReference type="PANTHER" id="PTHR38887">
    <property type="entry name" value="CHROMOSOME 21, WHOLE GENOME SHOTGUN SEQUENCE"/>
    <property type="match status" value="1"/>
</dbReference>
<sequence length="326" mass="36512">MDEATSTTDTAQSIGSPKPIVIPSLSTKSGSPFLRAYAPDLEHRGISRNDFHTFLDRLNAVAAPNQVLTGIGYSGAVTGMAPEPTAQIVGAVIEHGAEIAKEELSDLRTTLYLRTSNSELFGPRGLRAQVMKLDKLAELAGIPILRTDSEDKPKLDKGASLLDPLEDCQEIQGLSRQLRQLNALEPWIASLEVEEKPDETENAQDPPRRITKFIGAVDDWERNHDKKKMVKKRNKTLQKYTGRKQKLIESHQKDLLSLTKKEEQIDADGSESESTLVKKRAKLSGKRQKAIEEHEQKLLNIESERHKDDEEDKTMRKIKYLVISNT</sequence>
<proteinExistence type="predicted"/>
<dbReference type="Proteomes" id="UP000635477">
    <property type="component" value="Unassembled WGS sequence"/>
</dbReference>
<feature type="region of interest" description="Disordered" evidence="1">
    <location>
        <begin position="260"/>
        <end position="291"/>
    </location>
</feature>
<comment type="caution">
    <text evidence="2">The sequence shown here is derived from an EMBL/GenBank/DDBJ whole genome shotgun (WGS) entry which is preliminary data.</text>
</comment>
<dbReference type="PANTHER" id="PTHR38887:SF1">
    <property type="entry name" value="RAS MODIFICATION PROTEIN ERF4"/>
    <property type="match status" value="1"/>
</dbReference>